<dbReference type="OrthoDB" id="57532at2"/>
<dbReference type="InterPro" id="IPR052720">
    <property type="entry name" value="Glycosyl_hydrolase_97"/>
</dbReference>
<evidence type="ECO:0000259" key="6">
    <source>
        <dbReference type="Pfam" id="PF14509"/>
    </source>
</evidence>
<dbReference type="Pfam" id="PF14509">
    <property type="entry name" value="GH97_C"/>
    <property type="match status" value="1"/>
</dbReference>
<gene>
    <name evidence="7" type="ORF">EV196_102433</name>
</gene>
<dbReference type="PROSITE" id="PS51257">
    <property type="entry name" value="PROKAR_LIPOPROTEIN"/>
    <property type="match status" value="1"/>
</dbReference>
<feature type="domain" description="Glycosyl-hydrolase 97 C-terminal oligomerisation" evidence="6">
    <location>
        <begin position="563"/>
        <end position="658"/>
    </location>
</feature>
<dbReference type="PANTHER" id="PTHR35803:SF3">
    <property type="entry name" value="ALPHA-GLUCOSIDASE"/>
    <property type="match status" value="1"/>
</dbReference>
<evidence type="ECO:0000313" key="7">
    <source>
        <dbReference type="EMBL" id="TCL67870.1"/>
    </source>
</evidence>
<feature type="domain" description="Glycosyl-hydrolase 97 catalytic" evidence="4">
    <location>
        <begin position="315"/>
        <end position="466"/>
    </location>
</feature>
<comment type="caution">
    <text evidence="7">The sequence shown here is derived from an EMBL/GenBank/DDBJ whole genome shotgun (WGS) entry which is preliminary data.</text>
</comment>
<dbReference type="Gene3D" id="3.20.20.70">
    <property type="entry name" value="Aldolase class I"/>
    <property type="match status" value="1"/>
</dbReference>
<evidence type="ECO:0000256" key="2">
    <source>
        <dbReference type="ARBA" id="ARBA00011245"/>
    </source>
</evidence>
<evidence type="ECO:0000256" key="1">
    <source>
        <dbReference type="ARBA" id="ARBA00001913"/>
    </source>
</evidence>
<evidence type="ECO:0000256" key="3">
    <source>
        <dbReference type="ARBA" id="ARBA00022837"/>
    </source>
</evidence>
<proteinExistence type="predicted"/>
<dbReference type="InterPro" id="IPR017853">
    <property type="entry name" value="GH"/>
</dbReference>
<dbReference type="Pfam" id="PF14508">
    <property type="entry name" value="GH97_N"/>
    <property type="match status" value="1"/>
</dbReference>
<accession>A0A4R1RPK3</accession>
<dbReference type="Gene3D" id="2.70.98.10">
    <property type="match status" value="1"/>
</dbReference>
<protein>
    <submittedName>
        <fullName evidence="7">Alpha-glucosidase</fullName>
    </submittedName>
</protein>
<dbReference type="InterPro" id="IPR029486">
    <property type="entry name" value="GH97_N"/>
</dbReference>
<comment type="cofactor">
    <cofactor evidence="1">
        <name>Ca(2+)</name>
        <dbReference type="ChEBI" id="CHEBI:29108"/>
    </cofactor>
</comment>
<dbReference type="Pfam" id="PF10566">
    <property type="entry name" value="Glyco_hydro_97"/>
    <property type="match status" value="1"/>
</dbReference>
<evidence type="ECO:0000259" key="4">
    <source>
        <dbReference type="Pfam" id="PF10566"/>
    </source>
</evidence>
<dbReference type="SUPFAM" id="SSF51445">
    <property type="entry name" value="(Trans)glycosidases"/>
    <property type="match status" value="1"/>
</dbReference>
<feature type="domain" description="Glycosyl-hydrolase 97 N-terminal" evidence="5">
    <location>
        <begin position="27"/>
        <end position="297"/>
    </location>
</feature>
<comment type="subunit">
    <text evidence="2">Monomer.</text>
</comment>
<reference evidence="7 8" key="1">
    <citation type="submission" date="2019-03" db="EMBL/GenBank/DDBJ databases">
        <title>Genomic Encyclopedia of Type Strains, Phase IV (KMG-IV): sequencing the most valuable type-strain genomes for metagenomic binning, comparative biology and taxonomic classification.</title>
        <authorList>
            <person name="Goeker M."/>
        </authorList>
    </citation>
    <scope>NUCLEOTIDE SEQUENCE [LARGE SCALE GENOMIC DNA]</scope>
    <source>
        <strain evidence="7 8">DSM 18792</strain>
    </source>
</reference>
<evidence type="ECO:0000259" key="5">
    <source>
        <dbReference type="Pfam" id="PF14508"/>
    </source>
</evidence>
<keyword evidence="3" id="KW-0106">Calcium</keyword>
<dbReference type="GO" id="GO:0030246">
    <property type="term" value="F:carbohydrate binding"/>
    <property type="evidence" value="ECO:0007669"/>
    <property type="project" value="InterPro"/>
</dbReference>
<dbReference type="AlphaFoldDB" id="A0A4R1RPK3"/>
<dbReference type="PANTHER" id="PTHR35803">
    <property type="entry name" value="GLUCAN 1,4-ALPHA-GLUCOSIDASE SUSB-RELATED"/>
    <property type="match status" value="1"/>
</dbReference>
<organism evidence="7 8">
    <name type="scientific">Mariniflexile fucanivorans</name>
    <dbReference type="NCBI Taxonomy" id="264023"/>
    <lineage>
        <taxon>Bacteria</taxon>
        <taxon>Pseudomonadati</taxon>
        <taxon>Bacteroidota</taxon>
        <taxon>Flavobacteriia</taxon>
        <taxon>Flavobacteriales</taxon>
        <taxon>Flavobacteriaceae</taxon>
        <taxon>Mariniflexile</taxon>
    </lineage>
</organism>
<keyword evidence="8" id="KW-1185">Reference proteome</keyword>
<evidence type="ECO:0000313" key="8">
    <source>
        <dbReference type="Proteomes" id="UP000295455"/>
    </source>
</evidence>
<dbReference type="InterPro" id="IPR029483">
    <property type="entry name" value="GH97_C"/>
</dbReference>
<dbReference type="InterPro" id="IPR013785">
    <property type="entry name" value="Aldolase_TIM"/>
</dbReference>
<dbReference type="Proteomes" id="UP000295455">
    <property type="component" value="Unassembled WGS sequence"/>
</dbReference>
<sequence>MIIKRFFCTIVVSFMIFSCKNQKEIILKSPDGVNILTLFPQSKETDKGQITYAVQYQDKQVILPSVVDLQSKDIDFSTPFSITKVEESSVKNEWTTHLGERSTIPDNYNEVKIYLESSTAKLNLICRAYNEGVAFSYEVPKQSGLETLQIEDEVITYNFQDDYSVWATPERELGVTTSKSIYTKTPISELKPGCERPLLIDCGDYKVALAEARLVDYSRMSFEYNPEHQFSIQSRLEVKLESLEQDVIKGNIVGKLSDKSKVEMTLPFQSPWRVVMMAENEGTLLEHNYLIANLNPPSEIEDQSWITPGKALREATLTTEGGMAAIDFLASHNMQYVHFDAGWYGNEMSDNSDATTVTLDPKRSKGPFDLEAVCKYAKEKDIKVMLYVNRRALEKQLDELLPLFKAWGVSGIKFGFVRIGTQDATAWLHEAIEKCAKYQMVVDVHDHYRPTGFSRTYPNLLTQEGVMGDEHSTTNEQTLTTMFTRMLAGAVDNTVCYYNSRVEKMGSHASQMAKTVCLFSPIQFLYWYDRVPSSPVKDDALWGDTRTIGNEPELEFFDAVPTTWDETKVLKAEVGKIAVLARRKGNDWFVGGINGEQPTSLPIDFSFLDSGKNYKLKIYTDDPEIKTRTQVRIDEMKINNQSNYQAILKSNNGFVMMITPE</sequence>
<dbReference type="InterPro" id="IPR014718">
    <property type="entry name" value="GH-type_carb-bd"/>
</dbReference>
<dbReference type="InterPro" id="IPR019563">
    <property type="entry name" value="GH97_catalytic"/>
</dbReference>
<name>A0A4R1RPK3_9FLAO</name>
<dbReference type="EMBL" id="SLUP01000002">
    <property type="protein sequence ID" value="TCL67870.1"/>
    <property type="molecule type" value="Genomic_DNA"/>
</dbReference>